<dbReference type="Proteomes" id="UP000053989">
    <property type="component" value="Unassembled WGS sequence"/>
</dbReference>
<dbReference type="EMBL" id="KN822091">
    <property type="protein sequence ID" value="KIM58099.1"/>
    <property type="molecule type" value="Genomic_DNA"/>
</dbReference>
<dbReference type="AlphaFoldDB" id="A0A0C3DPJ1"/>
<reference evidence="2 3" key="1">
    <citation type="submission" date="2014-04" db="EMBL/GenBank/DDBJ databases">
        <authorList>
            <consortium name="DOE Joint Genome Institute"/>
            <person name="Kuo A."/>
            <person name="Kohler A."/>
            <person name="Nagy L.G."/>
            <person name="Floudas D."/>
            <person name="Copeland A."/>
            <person name="Barry K.W."/>
            <person name="Cichocki N."/>
            <person name="Veneault-Fourrey C."/>
            <person name="LaButti K."/>
            <person name="Lindquist E.A."/>
            <person name="Lipzen A."/>
            <person name="Lundell T."/>
            <person name="Morin E."/>
            <person name="Murat C."/>
            <person name="Sun H."/>
            <person name="Tunlid A."/>
            <person name="Henrissat B."/>
            <person name="Grigoriev I.V."/>
            <person name="Hibbett D.S."/>
            <person name="Martin F."/>
            <person name="Nordberg H.P."/>
            <person name="Cantor M.N."/>
            <person name="Hua S.X."/>
        </authorList>
    </citation>
    <scope>NUCLEOTIDE SEQUENCE [LARGE SCALE GENOMIC DNA]</scope>
    <source>
        <strain evidence="2 3">Foug A</strain>
    </source>
</reference>
<feature type="compositionally biased region" description="Basic and acidic residues" evidence="1">
    <location>
        <begin position="142"/>
        <end position="167"/>
    </location>
</feature>
<reference evidence="3" key="2">
    <citation type="submission" date="2015-01" db="EMBL/GenBank/DDBJ databases">
        <title>Evolutionary Origins and Diversification of the Mycorrhizal Mutualists.</title>
        <authorList>
            <consortium name="DOE Joint Genome Institute"/>
            <consortium name="Mycorrhizal Genomics Consortium"/>
            <person name="Kohler A."/>
            <person name="Kuo A."/>
            <person name="Nagy L.G."/>
            <person name="Floudas D."/>
            <person name="Copeland A."/>
            <person name="Barry K.W."/>
            <person name="Cichocki N."/>
            <person name="Veneault-Fourrey C."/>
            <person name="LaButti K."/>
            <person name="Lindquist E.A."/>
            <person name="Lipzen A."/>
            <person name="Lundell T."/>
            <person name="Morin E."/>
            <person name="Murat C."/>
            <person name="Riley R."/>
            <person name="Ohm R."/>
            <person name="Sun H."/>
            <person name="Tunlid A."/>
            <person name="Henrissat B."/>
            <person name="Grigoriev I.V."/>
            <person name="Hibbett D.S."/>
            <person name="Martin F."/>
        </authorList>
    </citation>
    <scope>NUCLEOTIDE SEQUENCE [LARGE SCALE GENOMIC DNA]</scope>
    <source>
        <strain evidence="3">Foug A</strain>
    </source>
</reference>
<organism evidence="2 3">
    <name type="scientific">Scleroderma citrinum Foug A</name>
    <dbReference type="NCBI Taxonomy" id="1036808"/>
    <lineage>
        <taxon>Eukaryota</taxon>
        <taxon>Fungi</taxon>
        <taxon>Dikarya</taxon>
        <taxon>Basidiomycota</taxon>
        <taxon>Agaricomycotina</taxon>
        <taxon>Agaricomycetes</taxon>
        <taxon>Agaricomycetidae</taxon>
        <taxon>Boletales</taxon>
        <taxon>Sclerodermatineae</taxon>
        <taxon>Sclerodermataceae</taxon>
        <taxon>Scleroderma</taxon>
    </lineage>
</organism>
<keyword evidence="3" id="KW-1185">Reference proteome</keyword>
<evidence type="ECO:0000313" key="3">
    <source>
        <dbReference type="Proteomes" id="UP000053989"/>
    </source>
</evidence>
<accession>A0A0C3DPJ1</accession>
<dbReference type="HOGENOM" id="CLU_1595533_0_0_1"/>
<feature type="region of interest" description="Disordered" evidence="1">
    <location>
        <begin position="47"/>
        <end position="70"/>
    </location>
</feature>
<sequence>MRGKKHKKAQTLGAAHAQTFHWPSKPPVPAFEILMADISHSAEQLEQCEAMPTGRKQPEEPQQSGINYDLDSKWEAPIDLDLDESDDMESLCELEGDKLEKNLAALKLIEMEKRKSAWKEVLGLKTHTDWKKAERGLGYTGHSDRTHRWREKDALDQAESCKKAKAS</sequence>
<protein>
    <submittedName>
        <fullName evidence="2">Uncharacterized protein</fullName>
    </submittedName>
</protein>
<feature type="region of interest" description="Disordered" evidence="1">
    <location>
        <begin position="1"/>
        <end position="23"/>
    </location>
</feature>
<feature type="region of interest" description="Disordered" evidence="1">
    <location>
        <begin position="136"/>
        <end position="167"/>
    </location>
</feature>
<name>A0A0C3DPJ1_9AGAM</name>
<gene>
    <name evidence="2" type="ORF">SCLCIDRAFT_10318</name>
</gene>
<dbReference type="InParanoid" id="A0A0C3DPJ1"/>
<proteinExistence type="predicted"/>
<evidence type="ECO:0000313" key="2">
    <source>
        <dbReference type="EMBL" id="KIM58099.1"/>
    </source>
</evidence>
<evidence type="ECO:0000256" key="1">
    <source>
        <dbReference type="SAM" id="MobiDB-lite"/>
    </source>
</evidence>